<accession>A0A8S1JNI9</accession>
<keyword evidence="3" id="KW-1185">Reference proteome</keyword>
<keyword evidence="1" id="KW-0472">Membrane</keyword>
<dbReference type="Proteomes" id="UP000688137">
    <property type="component" value="Unassembled WGS sequence"/>
</dbReference>
<reference evidence="2" key="1">
    <citation type="submission" date="2021-01" db="EMBL/GenBank/DDBJ databases">
        <authorList>
            <consortium name="Genoscope - CEA"/>
            <person name="William W."/>
        </authorList>
    </citation>
    <scope>NUCLEOTIDE SEQUENCE</scope>
</reference>
<feature type="transmembrane region" description="Helical" evidence="1">
    <location>
        <begin position="63"/>
        <end position="83"/>
    </location>
</feature>
<dbReference type="EMBL" id="CAJJDM010000001">
    <property type="protein sequence ID" value="CAD8042959.1"/>
    <property type="molecule type" value="Genomic_DNA"/>
</dbReference>
<organism evidence="2 3">
    <name type="scientific">Paramecium primaurelia</name>
    <dbReference type="NCBI Taxonomy" id="5886"/>
    <lineage>
        <taxon>Eukaryota</taxon>
        <taxon>Sar</taxon>
        <taxon>Alveolata</taxon>
        <taxon>Ciliophora</taxon>
        <taxon>Intramacronucleata</taxon>
        <taxon>Oligohymenophorea</taxon>
        <taxon>Peniculida</taxon>
        <taxon>Parameciidae</taxon>
        <taxon>Paramecium</taxon>
    </lineage>
</organism>
<sequence length="97" mass="11700">MQQYLKRVKKRIEEQWIKYVFIFIILLIAMFRNYTNLKVSNEEPVKLTEEQITKTAQYKQETIIYYGIMSAIFIGVLVFIQTLNNKYEKPKQKEKGN</sequence>
<comment type="caution">
    <text evidence="2">The sequence shown here is derived from an EMBL/GenBank/DDBJ whole genome shotgun (WGS) entry which is preliminary data.</text>
</comment>
<gene>
    <name evidence="2" type="ORF">PPRIM_AZ9-3.1.T0040178</name>
</gene>
<dbReference type="AlphaFoldDB" id="A0A8S1JNI9"/>
<protein>
    <submittedName>
        <fullName evidence="2">Uncharacterized protein</fullName>
    </submittedName>
</protein>
<proteinExistence type="predicted"/>
<keyword evidence="1" id="KW-0812">Transmembrane</keyword>
<evidence type="ECO:0000256" key="1">
    <source>
        <dbReference type="SAM" id="Phobius"/>
    </source>
</evidence>
<evidence type="ECO:0000313" key="3">
    <source>
        <dbReference type="Proteomes" id="UP000688137"/>
    </source>
</evidence>
<keyword evidence="1" id="KW-1133">Transmembrane helix</keyword>
<feature type="transmembrane region" description="Helical" evidence="1">
    <location>
        <begin position="16"/>
        <end position="34"/>
    </location>
</feature>
<evidence type="ECO:0000313" key="2">
    <source>
        <dbReference type="EMBL" id="CAD8042959.1"/>
    </source>
</evidence>
<name>A0A8S1JNI9_PARPR</name>